<keyword evidence="10" id="KW-1185">Reference proteome</keyword>
<dbReference type="SMART" id="SM00240">
    <property type="entry name" value="FHA"/>
    <property type="match status" value="1"/>
</dbReference>
<feature type="compositionally biased region" description="Basic and acidic residues" evidence="7">
    <location>
        <begin position="1189"/>
        <end position="1199"/>
    </location>
</feature>
<feature type="compositionally biased region" description="Polar residues" evidence="7">
    <location>
        <begin position="452"/>
        <end position="461"/>
    </location>
</feature>
<dbReference type="PANTHER" id="PTHR21603">
    <property type="entry name" value="ANTIGEN KI-67-LIKE PROTEIN"/>
    <property type="match status" value="1"/>
</dbReference>
<keyword evidence="3" id="KW-0597">Phosphoprotein</keyword>
<dbReference type="InterPro" id="IPR012568">
    <property type="entry name" value="KI67R"/>
</dbReference>
<protein>
    <recommendedName>
        <fullName evidence="8">FHA domain-containing protein</fullName>
    </recommendedName>
</protein>
<dbReference type="InterPro" id="IPR000253">
    <property type="entry name" value="FHA_dom"/>
</dbReference>
<reference evidence="9" key="2">
    <citation type="submission" date="2025-09" db="UniProtKB">
        <authorList>
            <consortium name="Ensembl"/>
        </authorList>
    </citation>
    <scope>IDENTIFICATION</scope>
</reference>
<feature type="domain" description="FHA" evidence="8">
    <location>
        <begin position="26"/>
        <end position="76"/>
    </location>
</feature>
<feature type="region of interest" description="Disordered" evidence="7">
    <location>
        <begin position="230"/>
        <end position="463"/>
    </location>
</feature>
<feature type="compositionally biased region" description="Low complexity" evidence="7">
    <location>
        <begin position="318"/>
        <end position="335"/>
    </location>
</feature>
<keyword evidence="6" id="KW-0131">Cell cycle</keyword>
<evidence type="ECO:0000256" key="7">
    <source>
        <dbReference type="SAM" id="MobiDB-lite"/>
    </source>
</evidence>
<feature type="compositionally biased region" description="Polar residues" evidence="7">
    <location>
        <begin position="340"/>
        <end position="356"/>
    </location>
</feature>
<keyword evidence="4" id="KW-0832">Ubl conjugation</keyword>
<dbReference type="CDD" id="cd22673">
    <property type="entry name" value="FHA_Ki67"/>
    <property type="match status" value="1"/>
</dbReference>
<feature type="compositionally biased region" description="Basic and acidic residues" evidence="7">
    <location>
        <begin position="1086"/>
        <end position="1116"/>
    </location>
</feature>
<feature type="compositionally biased region" description="Polar residues" evidence="7">
    <location>
        <begin position="427"/>
        <end position="438"/>
    </location>
</feature>
<evidence type="ECO:0000256" key="6">
    <source>
        <dbReference type="ARBA" id="ARBA00023306"/>
    </source>
</evidence>
<evidence type="ECO:0000256" key="2">
    <source>
        <dbReference type="ARBA" id="ARBA00022499"/>
    </source>
</evidence>
<evidence type="ECO:0000256" key="3">
    <source>
        <dbReference type="ARBA" id="ARBA00022553"/>
    </source>
</evidence>
<feature type="compositionally biased region" description="Polar residues" evidence="7">
    <location>
        <begin position="1075"/>
        <end position="1085"/>
    </location>
</feature>
<feature type="region of interest" description="Disordered" evidence="7">
    <location>
        <begin position="497"/>
        <end position="517"/>
    </location>
</feature>
<keyword evidence="5" id="KW-0539">Nucleus</keyword>
<comment type="subcellular location">
    <subcellularLocation>
        <location evidence="1">Nucleus</location>
    </subcellularLocation>
</comment>
<evidence type="ECO:0000313" key="10">
    <source>
        <dbReference type="Proteomes" id="UP000261520"/>
    </source>
</evidence>
<feature type="region of interest" description="Disordered" evidence="7">
    <location>
        <begin position="977"/>
        <end position="1126"/>
    </location>
</feature>
<reference evidence="9" key="1">
    <citation type="submission" date="2025-08" db="UniProtKB">
        <authorList>
            <consortium name="Ensembl"/>
        </authorList>
    </citation>
    <scope>IDENTIFICATION</scope>
</reference>
<dbReference type="Gene3D" id="2.60.200.20">
    <property type="match status" value="1"/>
</dbReference>
<feature type="compositionally biased region" description="Basic residues" evidence="7">
    <location>
        <begin position="380"/>
        <end position="390"/>
    </location>
</feature>
<name>A0A3B3ZKF7_9GOBI</name>
<dbReference type="GO" id="GO:0007088">
    <property type="term" value="P:regulation of mitotic nuclear division"/>
    <property type="evidence" value="ECO:0007669"/>
    <property type="project" value="TreeGrafter"/>
</dbReference>
<dbReference type="SMART" id="SM01295">
    <property type="entry name" value="K167R"/>
    <property type="match status" value="1"/>
</dbReference>
<feature type="region of interest" description="Disordered" evidence="7">
    <location>
        <begin position="128"/>
        <end position="168"/>
    </location>
</feature>
<dbReference type="GO" id="GO:0051983">
    <property type="term" value="P:regulation of chromosome segregation"/>
    <property type="evidence" value="ECO:0007669"/>
    <property type="project" value="TreeGrafter"/>
</dbReference>
<feature type="compositionally biased region" description="Basic residues" evidence="7">
    <location>
        <begin position="1384"/>
        <end position="1393"/>
    </location>
</feature>
<feature type="compositionally biased region" description="Polar residues" evidence="7">
    <location>
        <begin position="1168"/>
        <end position="1180"/>
    </location>
</feature>
<dbReference type="GO" id="GO:0005634">
    <property type="term" value="C:nucleus"/>
    <property type="evidence" value="ECO:0007669"/>
    <property type="project" value="UniProtKB-SubCell"/>
</dbReference>
<dbReference type="Ensembl" id="ENSPMGT00000005415.1">
    <property type="protein sequence ID" value="ENSPMGP00000005103.1"/>
    <property type="gene ID" value="ENSPMGG00000004300.1"/>
</dbReference>
<dbReference type="GO" id="GO:0005694">
    <property type="term" value="C:chromosome"/>
    <property type="evidence" value="ECO:0007669"/>
    <property type="project" value="TreeGrafter"/>
</dbReference>
<dbReference type="Pfam" id="PF00498">
    <property type="entry name" value="FHA"/>
    <property type="match status" value="1"/>
</dbReference>
<dbReference type="InterPro" id="IPR008984">
    <property type="entry name" value="SMAD_FHA_dom_sf"/>
</dbReference>
<dbReference type="PROSITE" id="PS50006">
    <property type="entry name" value="FHA_DOMAIN"/>
    <property type="match status" value="1"/>
</dbReference>
<dbReference type="Pfam" id="PF15276">
    <property type="entry name" value="PP1_bind"/>
    <property type="match status" value="1"/>
</dbReference>
<evidence type="ECO:0000256" key="5">
    <source>
        <dbReference type="ARBA" id="ARBA00023242"/>
    </source>
</evidence>
<evidence type="ECO:0000256" key="4">
    <source>
        <dbReference type="ARBA" id="ARBA00022843"/>
    </source>
</evidence>
<dbReference type="Proteomes" id="UP000261520">
    <property type="component" value="Unplaced"/>
</dbReference>
<dbReference type="STRING" id="409849.ENSPMGP00000005103"/>
<accession>A0A3B3ZKF7</accession>
<proteinExistence type="predicted"/>
<sequence length="1393" mass="153177">MPLHGKIVVLKRSGGDGTEFPLTASCMFGRKPDCDIRIQLPQVSKEHCRIDLNENKEVILTNLSSVNPTQVNGQALQQSERLKHGDIITIIDRSFRLSKEDASLLEGKKASPFSDLYQMIKQSLDVKTPRNSSVSVLQTPSSKLCTPRPQSARKSNPTPVEEKGMPKKFDPITPVDEAQAVDASLPSIPKSAKKRRSAQLPIEQGAMPAVATFHHHNSPRKFTVSEALEQISQTTRSPTRRRSKETTSPVSSKKRKSEELAADLPRQQIKRKRVSFGTQLSPELFDKRLPPDSPLRKGATPRRKSDQKAKSPAKMKSPKSSASPKKSPVSPQSPARRAQSPKTKTPSPGRKSTTLTKASPKAKSPALKGQTPNSKSPSPGKKHPTPKKASPKTPKSPKGQTPKSKSPSPAKDATARKVSPKMPSPKSVKTTPAKSTEGTPKRKSPGPLVKTPLSSADQTPKVQGRFSVSRINTPSPIGEVVVESVPSAMATPKIPLRRKSMKSSAKRTSALKSSAKVMHRKSGLMRASMKGMWCIIKLKSFELSVTYYIVLSLPIFQTPKRRLLDTVSTGHAASPATIVVGRAHRLRVAHSGAPPKIVTNTAVLKKNLIQDEDLTGKLIFIVALYKFKPSVLNTPEETGEMVVSPMSCASTIKGRKYNSEAVQRLLNEEVPSMDMQCEFTEQGTEVKVNTPKTPLQSDSLVAEVSVLKLMTPKQKAEPVEDLTGKCLKTPKHKSEKQECLSAVIMKTAKDKVEPTEDLRGKLLKTPRQKIEQQEECLTGVKRIMRTPKAKALPVEDLRGKLLKTPKQKIETPDCLSAVKMIMATPDQKVEQPESISRATRLTRTPKQKTEQPECLTGVKRIMKTPKEKTDAVDDIRGRLLLTPKQKVEQQVFLTGVKRIMKTPKQKGQPRRGRTGKVLPEETQQVADASEQADDQTCVSEEIVQEKPKRGRKMKAPIEPELKITVIESELPVVEAKCGQPDLPVPNEQPKRGRKAKAQPGAEIVVEDAGPRAVDEAFDVELLAPTQKPKRGRRCRQAEAEIMEAESEPVVKSQPAQTVETEKPKRGRRARPVEATLSTEKSQNPNQEKRGRSAKLEEGEKSVSEQHPSEMKSPEPKRMRRTRKVEEPIEVVQAVEAVEEALVIVEPVKPEPPAPKSRRGVSKLKEAENITSEESSLSTATDKSKRGRKGKQEVKVESKAAKVNAPEQAPEDDSAEAKPTRGRGRAGVSTVPAKRTRRGAPISSEESPAKATEVSEEITVEPVKRGRRNAKTPVCGGESKNQDNSTFELRNDLEDTVTSKKSVKSKSDFEVSKVTPLKTVRGRKTKSVQQNEAENEPPNATNAEEKDLSEKAQPVKRTRRGMKAAVVEESTKIAVDNTEAETQPKTRRGRVAKK</sequence>
<evidence type="ECO:0000259" key="8">
    <source>
        <dbReference type="PROSITE" id="PS50006"/>
    </source>
</evidence>
<evidence type="ECO:0000256" key="1">
    <source>
        <dbReference type="ARBA" id="ARBA00004123"/>
    </source>
</evidence>
<dbReference type="InterPro" id="IPR029334">
    <property type="entry name" value="PP1-bd"/>
</dbReference>
<dbReference type="SUPFAM" id="SSF49879">
    <property type="entry name" value="SMAD/FHA domain"/>
    <property type="match status" value="1"/>
</dbReference>
<feature type="region of interest" description="Disordered" evidence="7">
    <location>
        <begin position="1143"/>
        <end position="1393"/>
    </location>
</feature>
<keyword evidence="2" id="KW-1017">Isopeptide bond</keyword>
<feature type="compositionally biased region" description="Polar residues" evidence="7">
    <location>
        <begin position="129"/>
        <end position="158"/>
    </location>
</feature>
<evidence type="ECO:0000313" key="9">
    <source>
        <dbReference type="Ensembl" id="ENSPMGP00000005103.1"/>
    </source>
</evidence>
<dbReference type="PANTHER" id="PTHR21603:SF17">
    <property type="entry name" value="PROLIFERATION MARKER PROTEIN KI-67"/>
    <property type="match status" value="1"/>
</dbReference>
<organism evidence="9 10">
    <name type="scientific">Periophthalmus magnuspinnatus</name>
    <dbReference type="NCBI Taxonomy" id="409849"/>
    <lineage>
        <taxon>Eukaryota</taxon>
        <taxon>Metazoa</taxon>
        <taxon>Chordata</taxon>
        <taxon>Craniata</taxon>
        <taxon>Vertebrata</taxon>
        <taxon>Euteleostomi</taxon>
        <taxon>Actinopterygii</taxon>
        <taxon>Neopterygii</taxon>
        <taxon>Teleostei</taxon>
        <taxon>Neoteleostei</taxon>
        <taxon>Acanthomorphata</taxon>
        <taxon>Gobiaria</taxon>
        <taxon>Gobiiformes</taxon>
        <taxon>Gobioidei</taxon>
        <taxon>Gobiidae</taxon>
        <taxon>Oxudercinae</taxon>
        <taxon>Periophthalmus</taxon>
    </lineage>
</organism>
<feature type="compositionally biased region" description="Low complexity" evidence="7">
    <location>
        <begin position="357"/>
        <end position="366"/>
    </location>
</feature>